<comment type="caution">
    <text evidence="3">The sequence shown here is derived from an EMBL/GenBank/DDBJ whole genome shotgun (WGS) entry which is preliminary data.</text>
</comment>
<evidence type="ECO:0000313" key="4">
    <source>
        <dbReference type="Proteomes" id="UP000273158"/>
    </source>
</evidence>
<gene>
    <name evidence="3" type="ORF">C7474_3005</name>
</gene>
<dbReference type="InterPro" id="IPR050570">
    <property type="entry name" value="Cell_wall_metabolism_enzyme"/>
</dbReference>
<feature type="domain" description="M23ase beta-sheet core" evidence="2">
    <location>
        <begin position="244"/>
        <end position="323"/>
    </location>
</feature>
<keyword evidence="1" id="KW-0812">Transmembrane</keyword>
<sequence length="370" mass="38828">MAQGTKNLTGALIIGTPIIVVVSIFALVLLFMTGGSASAACSGGVGTADPDNVPEEPVAGYSGEQLQNAALIMNAAVPLGLDRQAQVIAVMTAMGESSLRNIDFGDDVNGVTNPDGTPTCSLGLFQQQWCIGSWGTKEQVMDPTYAATQFLTRLAAVDDWTSLEPSIAAHKVQRNADPFHYEKFFDPANQVVTALAGGGGCTGTGAIQFPLSEGYNMTSGFGPRSISVPGAPSWHAAVDLQHWPSPCGDQIYSISAGTVTYKAGYQLTVKAPEGWSVSYLHMRMDQVSVDVGDTVTAGQPIALVGNEGPSSGCHLDFRINQIGSADQAVLSLPDAVSLGSPARYAGFVHPEEFYELFGMELCPPSSCERQ</sequence>
<keyword evidence="1" id="KW-0472">Membrane</keyword>
<dbReference type="SUPFAM" id="SSF51261">
    <property type="entry name" value="Duplicated hybrid motif"/>
    <property type="match status" value="1"/>
</dbReference>
<name>A0A498BU43_9MICO</name>
<keyword evidence="1" id="KW-1133">Transmembrane helix</keyword>
<protein>
    <submittedName>
        <fullName evidence="3">Peptidase M23-like protein</fullName>
    </submittedName>
</protein>
<organism evidence="3 4">
    <name type="scientific">Microbacterium telephonicum</name>
    <dbReference type="NCBI Taxonomy" id="1714841"/>
    <lineage>
        <taxon>Bacteria</taxon>
        <taxon>Bacillati</taxon>
        <taxon>Actinomycetota</taxon>
        <taxon>Actinomycetes</taxon>
        <taxon>Micrococcales</taxon>
        <taxon>Microbacteriaceae</taxon>
        <taxon>Microbacterium</taxon>
    </lineage>
</organism>
<reference evidence="3 4" key="1">
    <citation type="journal article" date="2015" name="Stand. Genomic Sci.">
        <title>Genomic Encyclopedia of Bacterial and Archaeal Type Strains, Phase III: the genomes of soil and plant-associated and newly described type strains.</title>
        <authorList>
            <person name="Whitman W.B."/>
            <person name="Woyke T."/>
            <person name="Klenk H.P."/>
            <person name="Zhou Y."/>
            <person name="Lilburn T.G."/>
            <person name="Beck B.J."/>
            <person name="De Vos P."/>
            <person name="Vandamme P."/>
            <person name="Eisen J.A."/>
            <person name="Garrity G."/>
            <person name="Hugenholtz P."/>
            <person name="Kyrpides N.C."/>
        </authorList>
    </citation>
    <scope>NUCLEOTIDE SEQUENCE [LARGE SCALE GENOMIC DNA]</scope>
    <source>
        <strain evidence="3 4">S2T63</strain>
    </source>
</reference>
<dbReference type="OrthoDB" id="5496837at2"/>
<dbReference type="Pfam" id="PF01551">
    <property type="entry name" value="Peptidase_M23"/>
    <property type="match status" value="1"/>
</dbReference>
<dbReference type="AlphaFoldDB" id="A0A498BU43"/>
<dbReference type="PANTHER" id="PTHR21666">
    <property type="entry name" value="PEPTIDASE-RELATED"/>
    <property type="match status" value="1"/>
</dbReference>
<dbReference type="Gene3D" id="2.70.70.10">
    <property type="entry name" value="Glucose Permease (Domain IIA)"/>
    <property type="match status" value="1"/>
</dbReference>
<dbReference type="InterPro" id="IPR011055">
    <property type="entry name" value="Dup_hybrid_motif"/>
</dbReference>
<dbReference type="PANTHER" id="PTHR21666:SF270">
    <property type="entry name" value="MUREIN HYDROLASE ACTIVATOR ENVC"/>
    <property type="match status" value="1"/>
</dbReference>
<accession>A0A498BU43</accession>
<dbReference type="CDD" id="cd12797">
    <property type="entry name" value="M23_peptidase"/>
    <property type="match status" value="1"/>
</dbReference>
<evidence type="ECO:0000313" key="3">
    <source>
        <dbReference type="EMBL" id="RLK46467.1"/>
    </source>
</evidence>
<proteinExistence type="predicted"/>
<dbReference type="EMBL" id="RCDB01000005">
    <property type="protein sequence ID" value="RLK46467.1"/>
    <property type="molecule type" value="Genomic_DNA"/>
</dbReference>
<keyword evidence="4" id="KW-1185">Reference proteome</keyword>
<evidence type="ECO:0000256" key="1">
    <source>
        <dbReference type="SAM" id="Phobius"/>
    </source>
</evidence>
<dbReference type="RefSeq" id="WP_121061332.1">
    <property type="nucleotide sequence ID" value="NZ_RCDB01000005.1"/>
</dbReference>
<dbReference type="InterPro" id="IPR016047">
    <property type="entry name" value="M23ase_b-sheet_dom"/>
</dbReference>
<dbReference type="Proteomes" id="UP000273158">
    <property type="component" value="Unassembled WGS sequence"/>
</dbReference>
<dbReference type="GO" id="GO:0004222">
    <property type="term" value="F:metalloendopeptidase activity"/>
    <property type="evidence" value="ECO:0007669"/>
    <property type="project" value="TreeGrafter"/>
</dbReference>
<feature type="transmembrane region" description="Helical" evidence="1">
    <location>
        <begin position="12"/>
        <end position="32"/>
    </location>
</feature>
<evidence type="ECO:0000259" key="2">
    <source>
        <dbReference type="Pfam" id="PF01551"/>
    </source>
</evidence>